<reference evidence="14 15" key="1">
    <citation type="journal article" date="2022" name="Front. Cell. Infect. Microbiol.">
        <title>The Genomes of Two Strains of Taenia crassiceps the Animal Model for the Study of Human Cysticercosis.</title>
        <authorList>
            <person name="Bobes R.J."/>
            <person name="Estrada K."/>
            <person name="Rios-Valencia D.G."/>
            <person name="Calderon-Gallegos A."/>
            <person name="de la Torre P."/>
            <person name="Carrero J.C."/>
            <person name="Sanchez-Flores A."/>
            <person name="Laclette J.P."/>
        </authorList>
    </citation>
    <scope>NUCLEOTIDE SEQUENCE [LARGE SCALE GENOMIC DNA]</scope>
    <source>
        <strain evidence="14">WFUcys</strain>
    </source>
</reference>
<dbReference type="SUPFAM" id="SSF90112">
    <property type="entry name" value="Neurotransmitter-gated ion-channel transmembrane pore"/>
    <property type="match status" value="1"/>
</dbReference>
<organism evidence="14 15">
    <name type="scientific">Taenia crassiceps</name>
    <dbReference type="NCBI Taxonomy" id="6207"/>
    <lineage>
        <taxon>Eukaryota</taxon>
        <taxon>Metazoa</taxon>
        <taxon>Spiralia</taxon>
        <taxon>Lophotrochozoa</taxon>
        <taxon>Platyhelminthes</taxon>
        <taxon>Cestoda</taxon>
        <taxon>Eucestoda</taxon>
        <taxon>Cyclophyllidea</taxon>
        <taxon>Taeniidae</taxon>
        <taxon>Taenia</taxon>
    </lineage>
</organism>
<evidence type="ECO:0000259" key="13">
    <source>
        <dbReference type="Pfam" id="PF02931"/>
    </source>
</evidence>
<evidence type="ECO:0000256" key="10">
    <source>
        <dbReference type="SAM" id="Coils"/>
    </source>
</evidence>
<dbReference type="SUPFAM" id="SSF63712">
    <property type="entry name" value="Nicotinic receptor ligand binding domain-like"/>
    <property type="match status" value="1"/>
</dbReference>
<keyword evidence="3 12" id="KW-0812">Transmembrane</keyword>
<keyword evidence="4 12" id="KW-1133">Transmembrane helix</keyword>
<evidence type="ECO:0000256" key="4">
    <source>
        <dbReference type="ARBA" id="ARBA00022989"/>
    </source>
</evidence>
<proteinExistence type="inferred from homology"/>
<comment type="subcellular location">
    <subcellularLocation>
        <location evidence="2">Golgi apparatus membrane</location>
        <topology evidence="2">Single-pass membrane protein</topology>
    </subcellularLocation>
    <subcellularLocation>
        <location evidence="1">Membrane</location>
        <topology evidence="1">Multi-pass membrane protein</topology>
    </subcellularLocation>
</comment>
<sequence>MAINFNKLFLQNLLPKSQSATHTQVSTFSSSEAIFENAGSQDYTDSKEVDGSAEITEQQERETERLSQTLESLRVLIDNHNRRRVGHKESPTLQLRAPPGMQQEPRVTDQPKHRRNTLNHQPYQVDAAPACKDLSHSSVLRTNERMSKKSEKVTVEVRVVFLKIGEIDTLKEMFRADAFIQTKWPEPRLNGKTDEELAKIDLSKCWNPLVYVENILTESKDQHWISAKVDDNGQVFVTERRRLRAIFLETLELNDFPLDVQDLTITLSSERPDTEVDLVPDNTDLCGINLQTFVDQQEWRLHEHIEITRQSIVQEFTTSSQKHPCISVTCRAARRPGYFYWNVFLIMFFITGLSFATFSVSAERPENRLQLSFTLFLTSVAFKFVINQSLPKISYLTFMDKYVLMSLGILCKVSVWHAIVTLVPVYSLPDPSLPNATGMAWGISSLFHCSSPPTPTAVITTGEPAQLNTQLFDLFGQLPLINASLHSHNNHPILLPRNMIPPWMNESFTEALRTDIYEPGMDDAERDLAILQRAIDLTLKRRLWERQAFLKQRQVELKKLKDERTALLNRVERDVFIIFCIFYFACHLVFIFSFYFGANKRRREMVERDKQFRVWLKKRRENPSSSGPQPFIKPTYNFSWISSVNQSLVHLSLEYCHHTVQGISRVTDELGYVCTRNNLLRSGCCDQTKRTPSRFICSTCSRLHCCAVYEYCVSCCLDPINFELWKSVLELAQLKAQIDVLSATSVFQFCSARCRTSSESVVNANAYRDRKRRFCFGIDPPELGLMSSSDNATLGR</sequence>
<evidence type="ECO:0000256" key="7">
    <source>
        <dbReference type="ARBA" id="ARBA00023180"/>
    </source>
</evidence>
<dbReference type="Pfam" id="PF02931">
    <property type="entry name" value="Neur_chan_LBD"/>
    <property type="match status" value="1"/>
</dbReference>
<name>A0ABR4QN09_9CEST</name>
<feature type="transmembrane region" description="Helical" evidence="12">
    <location>
        <begin position="575"/>
        <end position="598"/>
    </location>
</feature>
<dbReference type="EMBL" id="JAKROA010000002">
    <property type="protein sequence ID" value="KAL5110453.1"/>
    <property type="molecule type" value="Genomic_DNA"/>
</dbReference>
<dbReference type="Gene3D" id="1.20.58.390">
    <property type="entry name" value="Neurotransmitter-gated ion-channel transmembrane domain"/>
    <property type="match status" value="1"/>
</dbReference>
<evidence type="ECO:0000256" key="6">
    <source>
        <dbReference type="ARBA" id="ARBA00023136"/>
    </source>
</evidence>
<comment type="caution">
    <text evidence="14">The sequence shown here is derived from an EMBL/GenBank/DDBJ whole genome shotgun (WGS) entry which is preliminary data.</text>
</comment>
<dbReference type="PANTHER" id="PTHR13481">
    <property type="entry name" value="SREBP REGULATING GENE PROTEIN"/>
    <property type="match status" value="1"/>
</dbReference>
<evidence type="ECO:0000256" key="5">
    <source>
        <dbReference type="ARBA" id="ARBA00023034"/>
    </source>
</evidence>
<dbReference type="InterPro" id="IPR006202">
    <property type="entry name" value="Neur_chan_lig-bd"/>
</dbReference>
<evidence type="ECO:0000256" key="8">
    <source>
        <dbReference type="ARBA" id="ARBA00023461"/>
    </source>
</evidence>
<keyword evidence="15" id="KW-1185">Reference proteome</keyword>
<feature type="coiled-coil region" evidence="10">
    <location>
        <begin position="521"/>
        <end position="570"/>
    </location>
</feature>
<accession>A0ABR4QN09</accession>
<feature type="domain" description="Neurotransmitter-gated ion-channel ligand-binding" evidence="13">
    <location>
        <begin position="147"/>
        <end position="333"/>
    </location>
</feature>
<evidence type="ECO:0000256" key="2">
    <source>
        <dbReference type="ARBA" id="ARBA00004194"/>
    </source>
</evidence>
<dbReference type="InterPro" id="IPR036734">
    <property type="entry name" value="Neur_chan_lig-bd_sf"/>
</dbReference>
<comment type="similarity">
    <text evidence="8">Belongs to the SPRING family.</text>
</comment>
<dbReference type="Pfam" id="PF10218">
    <property type="entry name" value="SPRING1"/>
    <property type="match status" value="1"/>
</dbReference>
<gene>
    <name evidence="14" type="ORF">TcWFU_005826</name>
</gene>
<dbReference type="InterPro" id="IPR036719">
    <property type="entry name" value="Neuro-gated_channel_TM_sf"/>
</dbReference>
<evidence type="ECO:0000256" key="9">
    <source>
        <dbReference type="ARBA" id="ARBA00023485"/>
    </source>
</evidence>
<evidence type="ECO:0000256" key="3">
    <source>
        <dbReference type="ARBA" id="ARBA00022692"/>
    </source>
</evidence>
<dbReference type="PANTHER" id="PTHR13481:SF0">
    <property type="entry name" value="SREBP REGULATING GENE PROTEIN"/>
    <property type="match status" value="1"/>
</dbReference>
<evidence type="ECO:0000256" key="12">
    <source>
        <dbReference type="SAM" id="Phobius"/>
    </source>
</evidence>
<dbReference type="InterPro" id="IPR019352">
    <property type="entry name" value="SPRING1"/>
</dbReference>
<evidence type="ECO:0000256" key="11">
    <source>
        <dbReference type="SAM" id="MobiDB-lite"/>
    </source>
</evidence>
<protein>
    <recommendedName>
        <fullName evidence="9">SREBP regulating gene protein</fullName>
    </recommendedName>
</protein>
<feature type="transmembrane region" description="Helical" evidence="12">
    <location>
        <begin position="339"/>
        <end position="359"/>
    </location>
</feature>
<keyword evidence="10" id="KW-0175">Coiled coil</keyword>
<dbReference type="InterPro" id="IPR038050">
    <property type="entry name" value="Neuro_actylchol_rec"/>
</dbReference>
<evidence type="ECO:0000313" key="15">
    <source>
        <dbReference type="Proteomes" id="UP001651158"/>
    </source>
</evidence>
<dbReference type="Gene3D" id="2.70.170.10">
    <property type="entry name" value="Neurotransmitter-gated ion-channel ligand-binding domain"/>
    <property type="match status" value="1"/>
</dbReference>
<keyword evidence="6 12" id="KW-0472">Membrane</keyword>
<feature type="transmembrane region" description="Helical" evidence="12">
    <location>
        <begin position="402"/>
        <end position="426"/>
    </location>
</feature>
<keyword evidence="7" id="KW-0325">Glycoprotein</keyword>
<dbReference type="Proteomes" id="UP001651158">
    <property type="component" value="Unassembled WGS sequence"/>
</dbReference>
<feature type="transmembrane region" description="Helical" evidence="12">
    <location>
        <begin position="371"/>
        <end position="390"/>
    </location>
</feature>
<evidence type="ECO:0000313" key="14">
    <source>
        <dbReference type="EMBL" id="KAL5110453.1"/>
    </source>
</evidence>
<evidence type="ECO:0000256" key="1">
    <source>
        <dbReference type="ARBA" id="ARBA00004141"/>
    </source>
</evidence>
<keyword evidence="5" id="KW-0333">Golgi apparatus</keyword>
<feature type="region of interest" description="Disordered" evidence="11">
    <location>
        <begin position="82"/>
        <end position="115"/>
    </location>
</feature>